<dbReference type="InterPro" id="IPR000994">
    <property type="entry name" value="Pept_M24"/>
</dbReference>
<dbReference type="PANTHER" id="PTHR46112:SF2">
    <property type="entry name" value="XAA-PRO AMINOPEPTIDASE P-RELATED"/>
    <property type="match status" value="1"/>
</dbReference>
<dbReference type="InterPro" id="IPR000587">
    <property type="entry name" value="Creatinase_N"/>
</dbReference>
<proteinExistence type="predicted"/>
<dbReference type="EMBL" id="CP101914">
    <property type="protein sequence ID" value="UUI01871.1"/>
    <property type="molecule type" value="Genomic_DNA"/>
</dbReference>
<name>A0ABY5JS24_9BACI</name>
<dbReference type="Gene3D" id="3.90.230.10">
    <property type="entry name" value="Creatinase/methionine aminopeptidase superfamily"/>
    <property type="match status" value="1"/>
</dbReference>
<dbReference type="RefSeq" id="WP_256707174.1">
    <property type="nucleotide sequence ID" value="NZ_CP101914.1"/>
</dbReference>
<evidence type="ECO:0000259" key="2">
    <source>
        <dbReference type="Pfam" id="PF01321"/>
    </source>
</evidence>
<sequence length="389" mass="43997">MLNFAKAEYQTRLKKTKQSMEKQGINVLLITDPANISYLTGFNAWSFYVHQLLIVIDQEEEPIWAGRRIDASAAQITTWLSNENILPYSDDHVQSTRKHPMDFVAGILKEKGQSNKTIAAEFDAYYFTARNYIQLTQQLPDATFVDGTTLVNWIRIIKSEQEIEYIKRAATIVTETMYKGIDRIQAGVRECDVVADIFHKQISGTEEFGGDYTSIVPLLPSGEKTSACHLTWTDEVYKEGDPVILELAGCHKRYHSPLARTLVIGKPTSEMEELADVTIEGIEAALDIIKPGVTCEEVELAWKRSIEKRGFEKESRLGYSTGLNYPPDWGEHTASLRSGDQTVLQPNMVFHMIPGIWMDTYGIEISETFRVTESGVEVLANVDRKLFIK</sequence>
<accession>A0ABY5JS24</accession>
<protein>
    <submittedName>
        <fullName evidence="3">M24 family metallopeptidase</fullName>
    </submittedName>
</protein>
<evidence type="ECO:0000313" key="3">
    <source>
        <dbReference type="EMBL" id="UUI01871.1"/>
    </source>
</evidence>
<reference evidence="3" key="1">
    <citation type="submission" date="2022-07" db="EMBL/GenBank/DDBJ databases">
        <title>FELIX.</title>
        <authorList>
            <person name="Wan K.H."/>
            <person name="Park S."/>
            <person name="Lawrence Q."/>
            <person name="Eichenberger J.P."/>
            <person name="Booth B.W."/>
            <person name="Piaggio A.J."/>
            <person name="Chandler J.C."/>
            <person name="Franklin A.B."/>
            <person name="Celniker S.E."/>
        </authorList>
    </citation>
    <scope>NUCLEOTIDE SEQUENCE</scope>
    <source>
        <strain evidence="3">QA-1986 374</strain>
    </source>
</reference>
<dbReference type="InterPro" id="IPR050659">
    <property type="entry name" value="Peptidase_M24B"/>
</dbReference>
<dbReference type="Pfam" id="PF00557">
    <property type="entry name" value="Peptidase_M24"/>
    <property type="match status" value="1"/>
</dbReference>
<gene>
    <name evidence="3" type="ORF">NP439_17700</name>
</gene>
<dbReference type="Proteomes" id="UP001059773">
    <property type="component" value="Chromosome"/>
</dbReference>
<dbReference type="SUPFAM" id="SSF55920">
    <property type="entry name" value="Creatinase/aminopeptidase"/>
    <property type="match status" value="1"/>
</dbReference>
<dbReference type="CDD" id="cd01066">
    <property type="entry name" value="APP_MetAP"/>
    <property type="match status" value="1"/>
</dbReference>
<evidence type="ECO:0000313" key="4">
    <source>
        <dbReference type="Proteomes" id="UP001059773"/>
    </source>
</evidence>
<dbReference type="InterPro" id="IPR036005">
    <property type="entry name" value="Creatinase/aminopeptidase-like"/>
</dbReference>
<feature type="domain" description="Peptidase M24" evidence="1">
    <location>
        <begin position="164"/>
        <end position="373"/>
    </location>
</feature>
<organism evidence="3 4">
    <name type="scientific">Oceanobacillus jeddahense</name>
    <dbReference type="NCBI Taxonomy" id="1462527"/>
    <lineage>
        <taxon>Bacteria</taxon>
        <taxon>Bacillati</taxon>
        <taxon>Bacillota</taxon>
        <taxon>Bacilli</taxon>
        <taxon>Bacillales</taxon>
        <taxon>Bacillaceae</taxon>
        <taxon>Oceanobacillus</taxon>
    </lineage>
</organism>
<feature type="domain" description="Creatinase N-terminal" evidence="2">
    <location>
        <begin position="12"/>
        <end position="157"/>
    </location>
</feature>
<dbReference type="PANTHER" id="PTHR46112">
    <property type="entry name" value="AMINOPEPTIDASE"/>
    <property type="match status" value="1"/>
</dbReference>
<dbReference type="SUPFAM" id="SSF53092">
    <property type="entry name" value="Creatinase/prolidase N-terminal domain"/>
    <property type="match status" value="1"/>
</dbReference>
<dbReference type="Pfam" id="PF01321">
    <property type="entry name" value="Creatinase_N"/>
    <property type="match status" value="1"/>
</dbReference>
<evidence type="ECO:0000259" key="1">
    <source>
        <dbReference type="Pfam" id="PF00557"/>
    </source>
</evidence>
<dbReference type="Gene3D" id="3.40.350.10">
    <property type="entry name" value="Creatinase/prolidase N-terminal domain"/>
    <property type="match status" value="1"/>
</dbReference>
<keyword evidence="4" id="KW-1185">Reference proteome</keyword>
<dbReference type="InterPro" id="IPR029149">
    <property type="entry name" value="Creatin/AminoP/Spt16_N"/>
</dbReference>